<dbReference type="GO" id="GO:0016616">
    <property type="term" value="F:oxidoreductase activity, acting on the CH-OH group of donors, NAD or NADP as acceptor"/>
    <property type="evidence" value="ECO:0007669"/>
    <property type="project" value="TreeGrafter"/>
</dbReference>
<reference evidence="4" key="1">
    <citation type="submission" date="2016-10" db="EMBL/GenBank/DDBJ databases">
        <authorList>
            <person name="Varghese N."/>
            <person name="Submissions S."/>
        </authorList>
    </citation>
    <scope>NUCLEOTIDE SEQUENCE [LARGE SCALE GENOMIC DNA]</scope>
    <source>
        <strain evidence="4">CGMCC 1.7738</strain>
    </source>
</reference>
<keyword evidence="4" id="KW-1185">Reference proteome</keyword>
<comment type="similarity">
    <text evidence="1">Belongs to the short-chain dehydrogenases/reductases (SDR) family.</text>
</comment>
<proteinExistence type="inferred from homology"/>
<evidence type="ECO:0000313" key="4">
    <source>
        <dbReference type="Proteomes" id="UP000199607"/>
    </source>
</evidence>
<dbReference type="NCBIfam" id="NF005559">
    <property type="entry name" value="PRK07231.1"/>
    <property type="match status" value="1"/>
</dbReference>
<dbReference type="STRING" id="553466.SAMN04487950_3414"/>
<evidence type="ECO:0000313" key="3">
    <source>
        <dbReference type="EMBL" id="SFL33456.1"/>
    </source>
</evidence>
<evidence type="ECO:0000256" key="2">
    <source>
        <dbReference type="ARBA" id="ARBA00023002"/>
    </source>
</evidence>
<dbReference type="GO" id="GO:0048038">
    <property type="term" value="F:quinone binding"/>
    <property type="evidence" value="ECO:0007669"/>
    <property type="project" value="TreeGrafter"/>
</dbReference>
<dbReference type="Proteomes" id="UP000199607">
    <property type="component" value="Unassembled WGS sequence"/>
</dbReference>
<dbReference type="GO" id="GO:0006633">
    <property type="term" value="P:fatty acid biosynthetic process"/>
    <property type="evidence" value="ECO:0007669"/>
    <property type="project" value="TreeGrafter"/>
</dbReference>
<dbReference type="PRINTS" id="PR00080">
    <property type="entry name" value="SDRFAMILY"/>
</dbReference>
<sequence>MDSQLEDKTAVVTGSSSGIGFGIAREFAAQGANVVVNSRSHERAVAAAEEITSETDNDSIVGVEADVTDYDSLEALADETIDRFGSLDVWVNNAGINIRGPAEEMAIEDWHQVLDVNLSGTFYGAQVAGKKMIEHGIGGSIVNISSMMGEQGQTGRTPYNTSKGGVNNLTRCLAVEWAEHDIDVNAIAPGYIKTEMVGDAQDQIGFDEQDVVDRTPKGRYGTVEEVANCVRFLAAEDHFMTGEILHPDGGWLSFGWGSKS</sequence>
<dbReference type="EMBL" id="FOTC01000004">
    <property type="protein sequence ID" value="SFL33456.1"/>
    <property type="molecule type" value="Genomic_DNA"/>
</dbReference>
<accession>A0A1I4GWF0</accession>
<dbReference type="RefSeq" id="WP_089870739.1">
    <property type="nucleotide sequence ID" value="NZ_FOTC01000004.1"/>
</dbReference>
<keyword evidence="2" id="KW-0560">Oxidoreductase</keyword>
<organism evidence="3 4">
    <name type="scientific">Halogranum rubrum</name>
    <dbReference type="NCBI Taxonomy" id="553466"/>
    <lineage>
        <taxon>Archaea</taxon>
        <taxon>Methanobacteriati</taxon>
        <taxon>Methanobacteriota</taxon>
        <taxon>Stenosarchaea group</taxon>
        <taxon>Halobacteria</taxon>
        <taxon>Halobacteriales</taxon>
        <taxon>Haloferacaceae</taxon>
    </lineage>
</organism>
<dbReference type="Gene3D" id="3.40.50.720">
    <property type="entry name" value="NAD(P)-binding Rossmann-like Domain"/>
    <property type="match status" value="1"/>
</dbReference>
<dbReference type="CDD" id="cd05233">
    <property type="entry name" value="SDR_c"/>
    <property type="match status" value="1"/>
</dbReference>
<dbReference type="PANTHER" id="PTHR42760:SF133">
    <property type="entry name" value="3-OXOACYL-[ACYL-CARRIER-PROTEIN] REDUCTASE"/>
    <property type="match status" value="1"/>
</dbReference>
<gene>
    <name evidence="3" type="ORF">SAMN04487950_3414</name>
</gene>
<dbReference type="FunFam" id="3.40.50.720:FF:000084">
    <property type="entry name" value="Short-chain dehydrogenase reductase"/>
    <property type="match status" value="1"/>
</dbReference>
<evidence type="ECO:0000256" key="1">
    <source>
        <dbReference type="ARBA" id="ARBA00006484"/>
    </source>
</evidence>
<dbReference type="SUPFAM" id="SSF51735">
    <property type="entry name" value="NAD(P)-binding Rossmann-fold domains"/>
    <property type="match status" value="1"/>
</dbReference>
<dbReference type="InterPro" id="IPR002347">
    <property type="entry name" value="SDR_fam"/>
</dbReference>
<dbReference type="InterPro" id="IPR036291">
    <property type="entry name" value="NAD(P)-bd_dom_sf"/>
</dbReference>
<protein>
    <submittedName>
        <fullName evidence="3">NAD(P)-dependent dehydrogenase, short-chain alcohol dehydrogenase family</fullName>
    </submittedName>
</protein>
<dbReference type="PROSITE" id="PS00061">
    <property type="entry name" value="ADH_SHORT"/>
    <property type="match status" value="1"/>
</dbReference>
<name>A0A1I4GWF0_9EURY</name>
<dbReference type="InterPro" id="IPR020904">
    <property type="entry name" value="Sc_DH/Rdtase_CS"/>
</dbReference>
<dbReference type="PANTHER" id="PTHR42760">
    <property type="entry name" value="SHORT-CHAIN DEHYDROGENASES/REDUCTASES FAMILY MEMBER"/>
    <property type="match status" value="1"/>
</dbReference>
<dbReference type="PRINTS" id="PR00081">
    <property type="entry name" value="GDHRDH"/>
</dbReference>
<dbReference type="Pfam" id="PF13561">
    <property type="entry name" value="adh_short_C2"/>
    <property type="match status" value="1"/>
</dbReference>
<dbReference type="AlphaFoldDB" id="A0A1I4GWF0"/>